<dbReference type="Gene3D" id="3.30.9.10">
    <property type="entry name" value="D-Amino Acid Oxidase, subunit A, domain 2"/>
    <property type="match status" value="1"/>
</dbReference>
<sequence length="584" mass="63455">MADVETDVLIVGSGPAGGAAALLLSTYGVPNIVVTKYGRLSDTPRAHITNQRTMEVLRDAGIEDQVIAQATPQRLMGDTVFCSSLAGEELGRLHTWYTHPARQADHDLASPSSICDMPQHLMEPVLVDNAVARGTALRYQTEYLSLEQDDSGVTATVRDRLRGDEYRIRAKYLIGADGGRSKVADDIGLPMVGQMGVAGSINIVFEADLTALTAHRPSTLYWVLQTGSDVGGIGMGLVRCVRPWHEWLIVWGYDINGEPPDLTEEYARRIAHHLIGDDSVPVTIKSSSAWTVNHLYAETYQNGRVFCMGDAVHRHPPSNGLGSNTSIQDAYNLAWKLRLVLNGTASPALLDTYSAERAPIGKQIVDRANRSIGETTRIFEALGLLSTDDPEQLRRNMDARKLATPAAEKQRRELREAIEFKNYEFNTHGVELNQRYASSAVLSDGTPAPVNPRDDELYHQPTTWPGAKVPHAWVGRGDQRLSTLDLGGGGRFVLLTGLGGEPWVAAAAELSVPAIVIGPGADYEDIYGDWARLREVGDSGCVLLRPDNYVCFRSADLPAEPGAVLRSALDRVLHPSAGVSSQPA</sequence>
<evidence type="ECO:0000256" key="1">
    <source>
        <dbReference type="ARBA" id="ARBA00022630"/>
    </source>
</evidence>
<keyword evidence="1" id="KW-0285">Flavoprotein</keyword>
<dbReference type="EMBL" id="JAENHO010000025">
    <property type="protein sequence ID" value="MBL7262012.1"/>
    <property type="molecule type" value="Genomic_DNA"/>
</dbReference>
<dbReference type="SUPFAM" id="SSF51905">
    <property type="entry name" value="FAD/NAD(P)-binding domain"/>
    <property type="match status" value="1"/>
</dbReference>
<protein>
    <submittedName>
        <fullName evidence="4">FAD-dependent monooxygenase</fullName>
    </submittedName>
</protein>
<evidence type="ECO:0000313" key="4">
    <source>
        <dbReference type="EMBL" id="MBL7262012.1"/>
    </source>
</evidence>
<comment type="caution">
    <text evidence="4">The sequence shown here is derived from an EMBL/GenBank/DDBJ whole genome shotgun (WGS) entry which is preliminary data.</text>
</comment>
<evidence type="ECO:0000313" key="5">
    <source>
        <dbReference type="Proteomes" id="UP000598996"/>
    </source>
</evidence>
<keyword evidence="4" id="KW-0560">Oxidoreductase</keyword>
<proteinExistence type="predicted"/>
<evidence type="ECO:0000256" key="2">
    <source>
        <dbReference type="ARBA" id="ARBA00022827"/>
    </source>
</evidence>
<keyword evidence="2" id="KW-0274">FAD</keyword>
<dbReference type="InterPro" id="IPR002938">
    <property type="entry name" value="FAD-bd"/>
</dbReference>
<dbReference type="InterPro" id="IPR036188">
    <property type="entry name" value="FAD/NAD-bd_sf"/>
</dbReference>
<dbReference type="RefSeq" id="WP_203078563.1">
    <property type="nucleotide sequence ID" value="NZ_JAENHO010000025.1"/>
</dbReference>
<dbReference type="PANTHER" id="PTHR43004:SF8">
    <property type="entry name" value="FAD-BINDING DOMAIN-CONTAINING PROTEIN-RELATED"/>
    <property type="match status" value="1"/>
</dbReference>
<dbReference type="Proteomes" id="UP000598996">
    <property type="component" value="Unassembled WGS sequence"/>
</dbReference>
<feature type="domain" description="FAD-binding" evidence="3">
    <location>
        <begin position="5"/>
        <end position="368"/>
    </location>
</feature>
<dbReference type="Pfam" id="PF21274">
    <property type="entry name" value="Rng_hyd_C"/>
    <property type="match status" value="1"/>
</dbReference>
<dbReference type="Gene3D" id="3.50.50.60">
    <property type="entry name" value="FAD/NAD(P)-binding domain"/>
    <property type="match status" value="1"/>
</dbReference>
<name>A0ABS1W5L0_9ACTN</name>
<keyword evidence="4" id="KW-0503">Monooxygenase</keyword>
<dbReference type="PRINTS" id="PR00420">
    <property type="entry name" value="RNGMNOXGNASE"/>
</dbReference>
<reference evidence="4 5" key="1">
    <citation type="submission" date="2021-01" db="EMBL/GenBank/DDBJ databases">
        <title>Actinoplanes sp. nov. LDG1-01 isolated from lichen.</title>
        <authorList>
            <person name="Saeng-In P."/>
            <person name="Phongsopitanun W."/>
            <person name="Kanchanasin P."/>
            <person name="Yuki M."/>
            <person name="Kudo T."/>
            <person name="Ohkuma M."/>
            <person name="Tanasupawat S."/>
        </authorList>
    </citation>
    <scope>NUCLEOTIDE SEQUENCE [LARGE SCALE GENOMIC DNA]</scope>
    <source>
        <strain evidence="4 5">LDG1-01</strain>
    </source>
</reference>
<gene>
    <name evidence="4" type="ORF">JKJ07_47850</name>
</gene>
<dbReference type="GO" id="GO:0004497">
    <property type="term" value="F:monooxygenase activity"/>
    <property type="evidence" value="ECO:0007669"/>
    <property type="project" value="UniProtKB-KW"/>
</dbReference>
<dbReference type="Pfam" id="PF01494">
    <property type="entry name" value="FAD_binding_3"/>
    <property type="match status" value="1"/>
</dbReference>
<dbReference type="PANTHER" id="PTHR43004">
    <property type="entry name" value="TRK SYSTEM POTASSIUM UPTAKE PROTEIN"/>
    <property type="match status" value="1"/>
</dbReference>
<accession>A0ABS1W5L0</accession>
<dbReference type="Gene3D" id="3.40.30.120">
    <property type="match status" value="1"/>
</dbReference>
<organism evidence="4 5">
    <name type="scientific">Paractinoplanes lichenicola</name>
    <dbReference type="NCBI Taxonomy" id="2802976"/>
    <lineage>
        <taxon>Bacteria</taxon>
        <taxon>Bacillati</taxon>
        <taxon>Actinomycetota</taxon>
        <taxon>Actinomycetes</taxon>
        <taxon>Micromonosporales</taxon>
        <taxon>Micromonosporaceae</taxon>
        <taxon>Paractinoplanes</taxon>
    </lineage>
</organism>
<dbReference type="InterPro" id="IPR050641">
    <property type="entry name" value="RIFMO-like"/>
</dbReference>
<keyword evidence="5" id="KW-1185">Reference proteome</keyword>
<evidence type="ECO:0000259" key="3">
    <source>
        <dbReference type="Pfam" id="PF01494"/>
    </source>
</evidence>